<evidence type="ECO:0000256" key="1">
    <source>
        <dbReference type="SAM" id="Phobius"/>
    </source>
</evidence>
<dbReference type="Proteomes" id="UP000583556">
    <property type="component" value="Unassembled WGS sequence"/>
</dbReference>
<proteinExistence type="predicted"/>
<evidence type="ECO:0000313" key="3">
    <source>
        <dbReference type="Proteomes" id="UP000583556"/>
    </source>
</evidence>
<feature type="transmembrane region" description="Helical" evidence="1">
    <location>
        <begin position="89"/>
        <end position="110"/>
    </location>
</feature>
<comment type="caution">
    <text evidence="2">The sequence shown here is derived from an EMBL/GenBank/DDBJ whole genome shotgun (WGS) entry which is preliminary data.</text>
</comment>
<keyword evidence="1" id="KW-0812">Transmembrane</keyword>
<dbReference type="PROSITE" id="PS51257">
    <property type="entry name" value="PROKAR_LIPOPROTEIN"/>
    <property type="match status" value="1"/>
</dbReference>
<dbReference type="EMBL" id="JABBGM010000012">
    <property type="protein sequence ID" value="NML95762.1"/>
    <property type="molecule type" value="Genomic_DNA"/>
</dbReference>
<keyword evidence="3" id="KW-1185">Reference proteome</keyword>
<name>A0A7Y0BSJ2_9SPHN</name>
<accession>A0A7Y0BSJ2</accession>
<keyword evidence="1" id="KW-1133">Transmembrane helix</keyword>
<feature type="transmembrane region" description="Helical" evidence="1">
    <location>
        <begin position="122"/>
        <end position="140"/>
    </location>
</feature>
<sequence length="167" mass="18412">MPHRRTARLASWQLWLLSLSCAGLWLTGAGWLLLHYFGQAQGEYGPEMNPAEPWMMTLHGFVLIPALLGLGGLFVAHIPKGWSHKGQRVAGLALSGVLTVLIGSGYLLYYAGEEGVRTYASLSHWLVGLAMPAIFTWHYVNGLRMRRRVRTKSTAHASEADAGQNSR</sequence>
<gene>
    <name evidence="2" type="ORF">HHL27_18980</name>
</gene>
<dbReference type="AlphaFoldDB" id="A0A7Y0BSJ2"/>
<protein>
    <recommendedName>
        <fullName evidence="4">DUF4405 domain-containing protein</fullName>
    </recommendedName>
</protein>
<feature type="transmembrane region" description="Helical" evidence="1">
    <location>
        <begin position="12"/>
        <end position="34"/>
    </location>
</feature>
<feature type="transmembrane region" description="Helical" evidence="1">
    <location>
        <begin position="54"/>
        <end position="77"/>
    </location>
</feature>
<dbReference type="RefSeq" id="WP_169494965.1">
    <property type="nucleotide sequence ID" value="NZ_JABBGM010000012.1"/>
</dbReference>
<organism evidence="2 3">
    <name type="scientific">Novosphingobium olei</name>
    <dbReference type="NCBI Taxonomy" id="2728851"/>
    <lineage>
        <taxon>Bacteria</taxon>
        <taxon>Pseudomonadati</taxon>
        <taxon>Pseudomonadota</taxon>
        <taxon>Alphaproteobacteria</taxon>
        <taxon>Sphingomonadales</taxon>
        <taxon>Sphingomonadaceae</taxon>
        <taxon>Novosphingobium</taxon>
    </lineage>
</organism>
<evidence type="ECO:0008006" key="4">
    <source>
        <dbReference type="Google" id="ProtNLM"/>
    </source>
</evidence>
<keyword evidence="1" id="KW-0472">Membrane</keyword>
<reference evidence="2 3" key="1">
    <citation type="submission" date="2020-04" db="EMBL/GenBank/DDBJ databases">
        <title>Novosphingobium sp. TW-4 isolated from soil.</title>
        <authorList>
            <person name="Dahal R.H."/>
            <person name="Chaudhary D.K."/>
        </authorList>
    </citation>
    <scope>NUCLEOTIDE SEQUENCE [LARGE SCALE GENOMIC DNA]</scope>
    <source>
        <strain evidence="2 3">TW-4</strain>
    </source>
</reference>
<evidence type="ECO:0000313" key="2">
    <source>
        <dbReference type="EMBL" id="NML95762.1"/>
    </source>
</evidence>